<dbReference type="PANTHER" id="PTHR46652:SF3">
    <property type="entry name" value="LEUCINE-RICH REPEAT-CONTAINING PROTEIN 9"/>
    <property type="match status" value="1"/>
</dbReference>
<comment type="caution">
    <text evidence="3">The sequence shown here is derived from an EMBL/GenBank/DDBJ whole genome shotgun (WGS) entry which is preliminary data.</text>
</comment>
<dbReference type="RefSeq" id="WP_336589107.1">
    <property type="nucleotide sequence ID" value="NZ_JBBAXC010000034.1"/>
</dbReference>
<gene>
    <name evidence="3" type="ORF">WAK64_21965</name>
</gene>
<dbReference type="Gene3D" id="3.80.10.10">
    <property type="entry name" value="Ribonuclease Inhibitor"/>
    <property type="match status" value="1"/>
</dbReference>
<organism evidence="3 4">
    <name type="scientific">Bacillus spongiae</name>
    <dbReference type="NCBI Taxonomy" id="2683610"/>
    <lineage>
        <taxon>Bacteria</taxon>
        <taxon>Bacillati</taxon>
        <taxon>Bacillota</taxon>
        <taxon>Bacilli</taxon>
        <taxon>Bacillales</taxon>
        <taxon>Bacillaceae</taxon>
        <taxon>Bacillus</taxon>
    </lineage>
</organism>
<protein>
    <recommendedName>
        <fullName evidence="5">Leucine-rich repeat domain-containing protein</fullName>
    </recommendedName>
</protein>
<accession>A0ABU8HK80</accession>
<dbReference type="PANTHER" id="PTHR46652">
    <property type="entry name" value="LEUCINE-RICH REPEAT AND IQ DOMAIN-CONTAINING PROTEIN 1-RELATED"/>
    <property type="match status" value="1"/>
</dbReference>
<proteinExistence type="predicted"/>
<evidence type="ECO:0008006" key="5">
    <source>
        <dbReference type="Google" id="ProtNLM"/>
    </source>
</evidence>
<evidence type="ECO:0000256" key="2">
    <source>
        <dbReference type="ARBA" id="ARBA00022737"/>
    </source>
</evidence>
<evidence type="ECO:0000313" key="4">
    <source>
        <dbReference type="Proteomes" id="UP001312865"/>
    </source>
</evidence>
<reference evidence="3 4" key="1">
    <citation type="journal article" date="2018" name="J. Microbiol.">
        <title>Bacillus spongiae sp. nov., isolated from sponge of Jeju Island.</title>
        <authorList>
            <person name="Lee G.E."/>
            <person name="Im W.T."/>
            <person name="Park J.S."/>
        </authorList>
    </citation>
    <scope>NUCLEOTIDE SEQUENCE [LARGE SCALE GENOMIC DNA]</scope>
    <source>
        <strain evidence="3 4">135PIL107-10</strain>
    </source>
</reference>
<keyword evidence="1" id="KW-0433">Leucine-rich repeat</keyword>
<dbReference type="InterPro" id="IPR032675">
    <property type="entry name" value="LRR_dom_sf"/>
</dbReference>
<evidence type="ECO:0000256" key="1">
    <source>
        <dbReference type="ARBA" id="ARBA00022614"/>
    </source>
</evidence>
<dbReference type="EMBL" id="JBBAXC010000034">
    <property type="protein sequence ID" value="MEI5909665.1"/>
    <property type="molecule type" value="Genomic_DNA"/>
</dbReference>
<keyword evidence="4" id="KW-1185">Reference proteome</keyword>
<name>A0ABU8HK80_9BACI</name>
<sequence>MTLVRNIKDALTQIFGKDYNYYMNNPSNVKEIDLEVFVFEEEVKDLDLLSAFTNLNYLNISGTCVNDISSIIFLKNLEILYADFCKVTDISFVSHLKNLKEFDLSSPMDYINTLEPLRGLNKLEKLYVPDHPITTLEPIYNLDCLKILSIEGTEVLENEVEIFKKMQPYCEVWT</sequence>
<dbReference type="SUPFAM" id="SSF52058">
    <property type="entry name" value="L domain-like"/>
    <property type="match status" value="1"/>
</dbReference>
<dbReference type="InterPro" id="IPR050836">
    <property type="entry name" value="SDS22/Internalin_LRR"/>
</dbReference>
<dbReference type="Proteomes" id="UP001312865">
    <property type="component" value="Unassembled WGS sequence"/>
</dbReference>
<keyword evidence="2" id="KW-0677">Repeat</keyword>
<evidence type="ECO:0000313" key="3">
    <source>
        <dbReference type="EMBL" id="MEI5909665.1"/>
    </source>
</evidence>